<dbReference type="InterPro" id="IPR001597">
    <property type="entry name" value="ArAA_b-elim_lyase/Thr_aldolase"/>
</dbReference>
<dbReference type="Pfam" id="PF01212">
    <property type="entry name" value="Beta_elim_lyase"/>
    <property type="match status" value="1"/>
</dbReference>
<keyword evidence="4" id="KW-0456">Lyase</keyword>
<evidence type="ECO:0000259" key="6">
    <source>
        <dbReference type="Pfam" id="PF01212"/>
    </source>
</evidence>
<dbReference type="GO" id="GO:0006545">
    <property type="term" value="P:glycine biosynthetic process"/>
    <property type="evidence" value="ECO:0007669"/>
    <property type="project" value="TreeGrafter"/>
</dbReference>
<dbReference type="FunFam" id="3.40.640.10:FF:000030">
    <property type="entry name" value="Low-specificity L-threonine aldolase"/>
    <property type="match status" value="1"/>
</dbReference>
<feature type="modified residue" description="N6-(pyridoxal phosphate)lysine" evidence="5">
    <location>
        <position position="243"/>
    </location>
</feature>
<comment type="similarity">
    <text evidence="2">Belongs to the threonine aldolase family.</text>
</comment>
<proteinExistence type="inferred from homology"/>
<evidence type="ECO:0000256" key="5">
    <source>
        <dbReference type="PIRSR" id="PIRSR017617-1"/>
    </source>
</evidence>
<reference evidence="7" key="1">
    <citation type="submission" date="2020-05" db="EMBL/GenBank/DDBJ databases">
        <title>Phylogenomic resolution of chytrid fungi.</title>
        <authorList>
            <person name="Stajich J.E."/>
            <person name="Amses K."/>
            <person name="Simmons R."/>
            <person name="Seto K."/>
            <person name="Myers J."/>
            <person name="Bonds A."/>
            <person name="Quandt C.A."/>
            <person name="Barry K."/>
            <person name="Liu P."/>
            <person name="Grigoriev I."/>
            <person name="Longcore J.E."/>
            <person name="James T.Y."/>
        </authorList>
    </citation>
    <scope>NUCLEOTIDE SEQUENCE</scope>
    <source>
        <strain evidence="7">JEL0513</strain>
    </source>
</reference>
<keyword evidence="3" id="KW-0663">Pyridoxal phosphate</keyword>
<evidence type="ECO:0000256" key="4">
    <source>
        <dbReference type="ARBA" id="ARBA00023239"/>
    </source>
</evidence>
<dbReference type="PIRSF" id="PIRSF017617">
    <property type="entry name" value="Thr_aldolase"/>
    <property type="match status" value="1"/>
</dbReference>
<feature type="domain" description="Aromatic amino acid beta-eliminating lyase/threonine aldolase" evidence="6">
    <location>
        <begin position="46"/>
        <end position="328"/>
    </location>
</feature>
<dbReference type="InterPro" id="IPR015422">
    <property type="entry name" value="PyrdxlP-dep_Trfase_small"/>
</dbReference>
<protein>
    <submittedName>
        <fullName evidence="7">Threonine aldolase</fullName>
    </submittedName>
</protein>
<comment type="caution">
    <text evidence="7">The sequence shown here is derived from an EMBL/GenBank/DDBJ whole genome shotgun (WGS) entry which is preliminary data.</text>
</comment>
<evidence type="ECO:0000256" key="1">
    <source>
        <dbReference type="ARBA" id="ARBA00001933"/>
    </source>
</evidence>
<dbReference type="PANTHER" id="PTHR48097:SF9">
    <property type="entry name" value="L-THREONINE ALDOLASE"/>
    <property type="match status" value="1"/>
</dbReference>
<evidence type="ECO:0000256" key="2">
    <source>
        <dbReference type="ARBA" id="ARBA00006966"/>
    </source>
</evidence>
<dbReference type="CDD" id="cd06502">
    <property type="entry name" value="TA_like"/>
    <property type="match status" value="1"/>
</dbReference>
<organism evidence="7 8">
    <name type="scientific">Physocladia obscura</name>
    <dbReference type="NCBI Taxonomy" id="109957"/>
    <lineage>
        <taxon>Eukaryota</taxon>
        <taxon>Fungi</taxon>
        <taxon>Fungi incertae sedis</taxon>
        <taxon>Chytridiomycota</taxon>
        <taxon>Chytridiomycota incertae sedis</taxon>
        <taxon>Chytridiomycetes</taxon>
        <taxon>Chytridiales</taxon>
        <taxon>Chytriomycetaceae</taxon>
        <taxon>Physocladia</taxon>
    </lineage>
</organism>
<name>A0AAD5T927_9FUNG</name>
<keyword evidence="8" id="KW-1185">Reference proteome</keyword>
<dbReference type="NCBIfam" id="NF041359">
    <property type="entry name" value="GntG_guanitoxin"/>
    <property type="match status" value="1"/>
</dbReference>
<dbReference type="InterPro" id="IPR015421">
    <property type="entry name" value="PyrdxlP-dep_Trfase_major"/>
</dbReference>
<dbReference type="Proteomes" id="UP001211907">
    <property type="component" value="Unassembled WGS sequence"/>
</dbReference>
<evidence type="ECO:0000313" key="7">
    <source>
        <dbReference type="EMBL" id="KAJ3136967.1"/>
    </source>
</evidence>
<dbReference type="Gene3D" id="3.90.1150.10">
    <property type="entry name" value="Aspartate Aminotransferase, domain 1"/>
    <property type="match status" value="1"/>
</dbReference>
<sequence length="393" mass="41887">MKRMFSKAVSAGIAKPAVSTPGAASVYSGVSNPASTAVSAGRLIADLRSDTVTVPTVEMRNAMANALVGDDVYVEDPTVIDLENLVASISGHQAAIFCASGTMTNQLGIRSLLHSPPYSIVADARSHIYCYEASGVAHHSQALIIPVSPENGVSHLTADAIAKHFIIDDDVHHAPTKVICLENTLAGEIFPYAELVKIRKLATDHNIKLHLDGARLWNASAATGVSIKEYCSLFDTVSLCLSKGLGAPVGSVLVSDPATIKRARHYRKIFGGGWRQAGLLAAAGIYAITHQFPRMHIDHENAKRLAEGLGALGFKITRKPETNMVWFDTESRGLTPDAIQAVLAENGVRISGGRNAGECRWVVHHQVPKEAVEHILKVLEDNFGIAAVSAQSA</sequence>
<dbReference type="AlphaFoldDB" id="A0AAD5T927"/>
<evidence type="ECO:0000256" key="3">
    <source>
        <dbReference type="ARBA" id="ARBA00022898"/>
    </source>
</evidence>
<dbReference type="InterPro" id="IPR023603">
    <property type="entry name" value="Low_specificity_L-TA-like"/>
</dbReference>
<accession>A0AAD5T927</accession>
<dbReference type="GO" id="GO:0006567">
    <property type="term" value="P:L-threonine catabolic process"/>
    <property type="evidence" value="ECO:0007669"/>
    <property type="project" value="TreeGrafter"/>
</dbReference>
<dbReference type="GO" id="GO:0005829">
    <property type="term" value="C:cytosol"/>
    <property type="evidence" value="ECO:0007669"/>
    <property type="project" value="TreeGrafter"/>
</dbReference>
<dbReference type="Gene3D" id="3.40.640.10">
    <property type="entry name" value="Type I PLP-dependent aspartate aminotransferase-like (Major domain)"/>
    <property type="match status" value="1"/>
</dbReference>
<gene>
    <name evidence="7" type="primary">GLY1</name>
    <name evidence="7" type="ORF">HK100_001246</name>
</gene>
<dbReference type="PANTHER" id="PTHR48097">
    <property type="entry name" value="L-THREONINE ALDOLASE-RELATED"/>
    <property type="match status" value="1"/>
</dbReference>
<evidence type="ECO:0000313" key="8">
    <source>
        <dbReference type="Proteomes" id="UP001211907"/>
    </source>
</evidence>
<comment type="cofactor">
    <cofactor evidence="1">
        <name>pyridoxal 5'-phosphate</name>
        <dbReference type="ChEBI" id="CHEBI:597326"/>
    </cofactor>
</comment>
<dbReference type="EMBL" id="JADGJH010000127">
    <property type="protein sequence ID" value="KAJ3136967.1"/>
    <property type="molecule type" value="Genomic_DNA"/>
</dbReference>
<dbReference type="InterPro" id="IPR015424">
    <property type="entry name" value="PyrdxlP-dep_Trfase"/>
</dbReference>
<dbReference type="SUPFAM" id="SSF53383">
    <property type="entry name" value="PLP-dependent transferases"/>
    <property type="match status" value="1"/>
</dbReference>
<dbReference type="GO" id="GO:0008732">
    <property type="term" value="F:L-allo-threonine aldolase activity"/>
    <property type="evidence" value="ECO:0007669"/>
    <property type="project" value="TreeGrafter"/>
</dbReference>